<organism evidence="5 6">
    <name type="scientific">Zoogloea oryzae</name>
    <dbReference type="NCBI Taxonomy" id="310767"/>
    <lineage>
        <taxon>Bacteria</taxon>
        <taxon>Pseudomonadati</taxon>
        <taxon>Pseudomonadota</taxon>
        <taxon>Betaproteobacteria</taxon>
        <taxon>Rhodocyclales</taxon>
        <taxon>Zoogloeaceae</taxon>
        <taxon>Zoogloea</taxon>
    </lineage>
</organism>
<evidence type="ECO:0000256" key="3">
    <source>
        <dbReference type="ARBA" id="ARBA00022840"/>
    </source>
</evidence>
<evidence type="ECO:0000313" key="5">
    <source>
        <dbReference type="EMBL" id="GLT21644.1"/>
    </source>
</evidence>
<keyword evidence="6" id="KW-1185">Reference proteome</keyword>
<dbReference type="PANTHER" id="PTHR30258:SF2">
    <property type="entry name" value="COMG OPERON PROTEIN 1"/>
    <property type="match status" value="1"/>
</dbReference>
<dbReference type="InterPro" id="IPR007831">
    <property type="entry name" value="T2SS_GspE_N"/>
</dbReference>
<dbReference type="EMBL" id="BSPX01000011">
    <property type="protein sequence ID" value="GLT21644.1"/>
    <property type="molecule type" value="Genomic_DNA"/>
</dbReference>
<comment type="similarity">
    <text evidence="1">Belongs to the GSP E family.</text>
</comment>
<keyword evidence="2" id="KW-0547">Nucleotide-binding</keyword>
<dbReference type="Pfam" id="PF01740">
    <property type="entry name" value="STAS"/>
    <property type="match status" value="1"/>
</dbReference>
<dbReference type="InterPro" id="IPR037257">
    <property type="entry name" value="T2SS_E_N_sf"/>
</dbReference>
<dbReference type="CDD" id="cd01129">
    <property type="entry name" value="PulE-GspE-like"/>
    <property type="match status" value="1"/>
</dbReference>
<sequence length="653" mass="71369">MGALGSAIDTCAAEYELRIVLDLGKVSLLSSQALAQLLVGSAKLAGLGGWLRLTAPNPLIHDILVATGLNRRIEIFDSGGPESRPLPPPLAPSGQRLGDILTERGLAKPEQIAEAARLQRQLGLRIGRILIEKGWVPEHELLQALSAQLGVPYLAMRPGLFDPAIAEALPQDMARRLGVLPMFRIGNELTLATTDPQSMPVADEIERASGCRLRWVLAGADAIQKCLFEAYSGSAYDPDLIDGNTMDLEVIENTSQAGDTTTIDELAAGSPVINLVNSIIQRAIHDNASDIHLELFRTKARVRFRIDGVLYEVMNPRADLFPALVSRLKVMANLDIAERRLPQDGRIQVSTKGRTVDLRFSSLPGIYGEKVVLRVLDKGTTVLDLHRLGLADGNLTRFRRLLARSHGLLLVTGPTGSGKTTTLYGAIDHLRSIEKNIVTIEDPVEYQLDIINQNQVNEAVGLTFPRILRHVLRQDPDIIMVGEIRDRQTAEIAVQAALTGHLVLSTLHTNDAVGAVARLVDMGVEPYLLSSALIGVMAQRLVRRICPECRSTYIAPPELVERFGWEARGQVMLARGRGCRNCYDSGYKGRLAIHELIEIDRPLQSLIVADAGYEALSDHVRRGPTPGLFDDGLDRVLAGHTTLEEISRVVLLE</sequence>
<dbReference type="RefSeq" id="WP_284187053.1">
    <property type="nucleotide sequence ID" value="NZ_BSPX01000011.1"/>
</dbReference>
<dbReference type="Pfam" id="PF00437">
    <property type="entry name" value="T2SSE"/>
    <property type="match status" value="1"/>
</dbReference>
<dbReference type="PROSITE" id="PS50801">
    <property type="entry name" value="STAS"/>
    <property type="match status" value="1"/>
</dbReference>
<accession>A0ABQ6F8Q1</accession>
<dbReference type="Pfam" id="PF05157">
    <property type="entry name" value="MshEN"/>
    <property type="match status" value="1"/>
</dbReference>
<protein>
    <submittedName>
        <fullName evidence="5">Type II secretion system protein E</fullName>
    </submittedName>
</protein>
<evidence type="ECO:0000313" key="6">
    <source>
        <dbReference type="Proteomes" id="UP001157167"/>
    </source>
</evidence>
<dbReference type="PANTHER" id="PTHR30258">
    <property type="entry name" value="TYPE II SECRETION SYSTEM PROTEIN GSPE-RELATED"/>
    <property type="match status" value="1"/>
</dbReference>
<dbReference type="InterPro" id="IPR001482">
    <property type="entry name" value="T2SS/T4SS_dom"/>
</dbReference>
<dbReference type="Gene3D" id="3.30.750.24">
    <property type="entry name" value="STAS domain"/>
    <property type="match status" value="1"/>
</dbReference>
<dbReference type="CDD" id="cd07043">
    <property type="entry name" value="STAS_anti-anti-sigma_factors"/>
    <property type="match status" value="1"/>
</dbReference>
<dbReference type="Gene3D" id="3.30.300.160">
    <property type="entry name" value="Type II secretion system, protein E, N-terminal domain"/>
    <property type="match status" value="1"/>
</dbReference>
<gene>
    <name evidence="5" type="ORF">GCM10007933_10960</name>
</gene>
<keyword evidence="3" id="KW-0067">ATP-binding</keyword>
<reference evidence="6" key="1">
    <citation type="journal article" date="2019" name="Int. J. Syst. Evol. Microbiol.">
        <title>The Global Catalogue of Microorganisms (GCM) 10K type strain sequencing project: providing services to taxonomists for standard genome sequencing and annotation.</title>
        <authorList>
            <consortium name="The Broad Institute Genomics Platform"/>
            <consortium name="The Broad Institute Genome Sequencing Center for Infectious Disease"/>
            <person name="Wu L."/>
            <person name="Ma J."/>
        </authorList>
    </citation>
    <scope>NUCLEOTIDE SEQUENCE [LARGE SCALE GENOMIC DNA]</scope>
    <source>
        <strain evidence="6">NBRC 102407</strain>
    </source>
</reference>
<proteinExistence type="inferred from homology"/>
<evidence type="ECO:0000256" key="1">
    <source>
        <dbReference type="ARBA" id="ARBA00006611"/>
    </source>
</evidence>
<comment type="caution">
    <text evidence="5">The sequence shown here is derived from an EMBL/GenBank/DDBJ whole genome shotgun (WGS) entry which is preliminary data.</text>
</comment>
<feature type="domain" description="STAS" evidence="4">
    <location>
        <begin position="19"/>
        <end position="74"/>
    </location>
</feature>
<evidence type="ECO:0000256" key="2">
    <source>
        <dbReference type="ARBA" id="ARBA00022741"/>
    </source>
</evidence>
<dbReference type="Proteomes" id="UP001157167">
    <property type="component" value="Unassembled WGS sequence"/>
</dbReference>
<name>A0ABQ6F8Q1_9RHOO</name>
<dbReference type="Gene3D" id="3.30.450.90">
    <property type="match status" value="1"/>
</dbReference>
<dbReference type="SUPFAM" id="SSF160246">
    <property type="entry name" value="EspE N-terminal domain-like"/>
    <property type="match status" value="1"/>
</dbReference>
<dbReference type="Gene3D" id="3.40.50.300">
    <property type="entry name" value="P-loop containing nucleotide triphosphate hydrolases"/>
    <property type="match status" value="1"/>
</dbReference>
<dbReference type="InterPro" id="IPR036513">
    <property type="entry name" value="STAS_dom_sf"/>
</dbReference>
<dbReference type="SUPFAM" id="SSF52091">
    <property type="entry name" value="SpoIIaa-like"/>
    <property type="match status" value="1"/>
</dbReference>
<dbReference type="PROSITE" id="PS00662">
    <property type="entry name" value="T2SP_E"/>
    <property type="match status" value="1"/>
</dbReference>
<dbReference type="SUPFAM" id="SSF52540">
    <property type="entry name" value="P-loop containing nucleoside triphosphate hydrolases"/>
    <property type="match status" value="1"/>
</dbReference>
<dbReference type="InterPro" id="IPR002645">
    <property type="entry name" value="STAS_dom"/>
</dbReference>
<evidence type="ECO:0000259" key="4">
    <source>
        <dbReference type="PROSITE" id="PS50801"/>
    </source>
</evidence>
<dbReference type="InterPro" id="IPR027417">
    <property type="entry name" value="P-loop_NTPase"/>
</dbReference>